<dbReference type="HOGENOM" id="CLU_1702175_0_0_0"/>
<reference evidence="1 2" key="1">
    <citation type="journal article" date="2012" name="J. Bacteriol.">
        <title>Complete Genome Sequence of the Thermophilic, Piezophilic, Heterotrophic Bacterium Marinitoga piezophila KA3.</title>
        <authorList>
            <person name="Lucas S."/>
            <person name="Han J."/>
            <person name="Lapidus A."/>
            <person name="Cheng J.F."/>
            <person name="Goodwin L.A."/>
            <person name="Pitluck S."/>
            <person name="Peters L."/>
            <person name="Mikhailova N."/>
            <person name="Teshima H."/>
            <person name="Detter J.C."/>
            <person name="Han C."/>
            <person name="Tapia R."/>
            <person name="Land M."/>
            <person name="Hauser L."/>
            <person name="Kyrpides N.C."/>
            <person name="Ivanova N."/>
            <person name="Pagani I."/>
            <person name="Vannier P."/>
            <person name="Oger P."/>
            <person name="Bartlett D.H."/>
            <person name="Noll K.M."/>
            <person name="Woyke T."/>
            <person name="Jebbar M."/>
        </authorList>
    </citation>
    <scope>NUCLEOTIDE SEQUENCE [LARGE SCALE GENOMIC DNA]</scope>
    <source>
        <strain evidence="2">DSM 14283 / JCM 11233 / KA3</strain>
    </source>
</reference>
<protein>
    <submittedName>
        <fullName evidence="1">Uncharacterized protein</fullName>
    </submittedName>
</protein>
<accession>H2J434</accession>
<name>H2J434_MARPK</name>
<dbReference type="RefSeq" id="WP_014295834.1">
    <property type="nucleotide sequence ID" value="NC_016751.1"/>
</dbReference>
<gene>
    <name evidence="1" type="ordered locus">Marpi_0311</name>
</gene>
<dbReference type="AlphaFoldDB" id="H2J434"/>
<evidence type="ECO:0000313" key="2">
    <source>
        <dbReference type="Proteomes" id="UP000007161"/>
    </source>
</evidence>
<dbReference type="Proteomes" id="UP000007161">
    <property type="component" value="Chromosome"/>
</dbReference>
<dbReference type="EMBL" id="CP003257">
    <property type="protein sequence ID" value="AEX84762.1"/>
    <property type="molecule type" value="Genomic_DNA"/>
</dbReference>
<dbReference type="STRING" id="443254.Marpi_0311"/>
<keyword evidence="2" id="KW-1185">Reference proteome</keyword>
<proteinExistence type="predicted"/>
<organism evidence="1 2">
    <name type="scientific">Marinitoga piezophila (strain DSM 14283 / JCM 11233 / KA3)</name>
    <dbReference type="NCBI Taxonomy" id="443254"/>
    <lineage>
        <taxon>Bacteria</taxon>
        <taxon>Thermotogati</taxon>
        <taxon>Thermotogota</taxon>
        <taxon>Thermotogae</taxon>
        <taxon>Petrotogales</taxon>
        <taxon>Petrotogaceae</taxon>
        <taxon>Marinitoga</taxon>
    </lineage>
</organism>
<sequence>MLKTKGNFSKMLLPKFISFATELHSKLIETAFYYDLEKARIKINNLYKKHNIKINKVYDVDEFRKEFPKFDDDDIQVEEPEEILNTLFKNYAVVDFNSIDAQEEFPLYYENFWIYDFDRDALLEVKMENYSDDYKHGDYLLLAVYELIYKGKIE</sequence>
<dbReference type="KEGG" id="mpz:Marpi_0311"/>
<evidence type="ECO:0000313" key="1">
    <source>
        <dbReference type="EMBL" id="AEX84762.1"/>
    </source>
</evidence>
<reference evidence="2" key="2">
    <citation type="submission" date="2012-01" db="EMBL/GenBank/DDBJ databases">
        <title>Complete sequence of chromosome of Marinitoga piezophila KA3.</title>
        <authorList>
            <person name="Lucas S."/>
            <person name="Han J."/>
            <person name="Lapidus A."/>
            <person name="Cheng J.-F."/>
            <person name="Goodwin L."/>
            <person name="Pitluck S."/>
            <person name="Peters L."/>
            <person name="Mikhailova N."/>
            <person name="Teshima H."/>
            <person name="Detter J.C."/>
            <person name="Han C."/>
            <person name="Tapia R."/>
            <person name="Land M."/>
            <person name="Hauser L."/>
            <person name="Kyrpides N."/>
            <person name="Ivanova N."/>
            <person name="Pagani I."/>
            <person name="Jebbar M."/>
            <person name="Vannier P."/>
            <person name="Oger P."/>
            <person name="Cario A."/>
            <person name="Bartlett D."/>
            <person name="Noll K.M."/>
            <person name="Woyke T."/>
        </authorList>
    </citation>
    <scope>NUCLEOTIDE SEQUENCE [LARGE SCALE GENOMIC DNA]</scope>
    <source>
        <strain evidence="2">DSM 14283 / JCM 11233 / KA3</strain>
    </source>
</reference>